<feature type="transmembrane region" description="Helical" evidence="1">
    <location>
        <begin position="7"/>
        <end position="25"/>
    </location>
</feature>
<name>A0ABU9BPS6_9BURK</name>
<feature type="transmembrane region" description="Helical" evidence="1">
    <location>
        <begin position="107"/>
        <end position="135"/>
    </location>
</feature>
<proteinExistence type="predicted"/>
<evidence type="ECO:0000256" key="1">
    <source>
        <dbReference type="SAM" id="Phobius"/>
    </source>
</evidence>
<keyword evidence="4" id="KW-1185">Reference proteome</keyword>
<keyword evidence="1" id="KW-0472">Membrane</keyword>
<dbReference type="EMBL" id="JBBUTG010000006">
    <property type="protein sequence ID" value="MEK8031759.1"/>
    <property type="molecule type" value="Genomic_DNA"/>
</dbReference>
<evidence type="ECO:0000313" key="4">
    <source>
        <dbReference type="Proteomes" id="UP001371218"/>
    </source>
</evidence>
<dbReference type="SUPFAM" id="SSF58113">
    <property type="entry name" value="Apolipoprotein A-I"/>
    <property type="match status" value="1"/>
</dbReference>
<evidence type="ECO:0000259" key="2">
    <source>
        <dbReference type="Pfam" id="PF05650"/>
    </source>
</evidence>
<comment type="caution">
    <text evidence="3">The sequence shown here is derived from an EMBL/GenBank/DDBJ whole genome shotgun (WGS) entry which is preliminary data.</text>
</comment>
<dbReference type="Proteomes" id="UP001371218">
    <property type="component" value="Unassembled WGS sequence"/>
</dbReference>
<keyword evidence="1" id="KW-0812">Transmembrane</keyword>
<feature type="domain" description="DUF802" evidence="2">
    <location>
        <begin position="375"/>
        <end position="427"/>
    </location>
</feature>
<keyword evidence="1" id="KW-1133">Transmembrane helix</keyword>
<gene>
    <name evidence="3" type="ORF">AACH06_13105</name>
</gene>
<accession>A0ABU9BPS6</accession>
<dbReference type="RefSeq" id="WP_341426142.1">
    <property type="nucleotide sequence ID" value="NZ_JBBUTG010000006.1"/>
</dbReference>
<dbReference type="InterPro" id="IPR008520">
    <property type="entry name" value="DUF802"/>
</dbReference>
<dbReference type="Pfam" id="PF05650">
    <property type="entry name" value="DUF802"/>
    <property type="match status" value="2"/>
</dbReference>
<evidence type="ECO:0000313" key="3">
    <source>
        <dbReference type="EMBL" id="MEK8031759.1"/>
    </source>
</evidence>
<organism evidence="3 4">
    <name type="scientific">Ideonella lacteola</name>
    <dbReference type="NCBI Taxonomy" id="2984193"/>
    <lineage>
        <taxon>Bacteria</taxon>
        <taxon>Pseudomonadati</taxon>
        <taxon>Pseudomonadota</taxon>
        <taxon>Betaproteobacteria</taxon>
        <taxon>Burkholderiales</taxon>
        <taxon>Sphaerotilaceae</taxon>
        <taxon>Ideonella</taxon>
    </lineage>
</organism>
<protein>
    <submittedName>
        <fullName evidence="3">DUF802 domain-containing protein</fullName>
    </submittedName>
</protein>
<feature type="transmembrane region" description="Helical" evidence="1">
    <location>
        <begin position="31"/>
        <end position="50"/>
    </location>
</feature>
<sequence>MIRLLQIVAFITGLALVGWIAAGYLGSHPVALIVTLMVAAFYLMGVSELWRFQRATAALAQALHGLSTTPAQLGPWLGSLPPGLQNAVRLRIEGERVALPGPTLTPYLAGLLVLLGMLGTFLGMVVTLNGTGLALDNAADLQALRASLSAPVKGLGLAFGTSVAGITASAALGLISALCRRERVLLGQVLDAKVATVLRPFSRIHQRDESFKLLQQQAQSMPVLVDRLQTMMDTLERHSQALGERLAADQQRFHQQAEVAYQALATSVGQSLQASLGESARVAGATIRPAVEAAMAGIAQETAALHDTIARTAQEQLDGLASRFDASTSATAALWQTALQEHREAHAHQSTALRATLDQFAETFAQRSATLVDEVSGRLTDSVGQVSATWQASLALQEHHSQSLVEQTGQAMARAAATIEQHSASLLKTVGESHEQWQARVAAGEQERLQQWTARLESIAATLDQSWQRTSADAVARQLQMADELAQIARDIASRTEAQAHSAITEVQRIAERDDARTVAWSQTLESMASSLKAEWQRTSTDAVARQQQMADELAQIARDIASRTEAQAHSAITEVQRIAERDDARTVAWSQTLESMASSLKAEWQQAGAQTLAQQQQICQTLAQTANEMVAQAESHAKATIAEISRLVQAASEAPRAAAEVVAELRQKLSDSMARDNTMLEERSRILDTLATLLDAVNHASTEQRAAIDALVGSSAELLERVGSRFTEQIDGETGKMAEVAAQITGSAIEVASLGEAFGFAVQMFSQSNDKLLTQLQRIEAALAKSMARSDEQLAYYVAQAREVIDLSIMSQQQIVEDLQQLAGRSAPVVSEA</sequence>
<reference evidence="3 4" key="1">
    <citation type="submission" date="2024-04" db="EMBL/GenBank/DDBJ databases">
        <title>Novel species of the genus Ideonella isolated from streams.</title>
        <authorList>
            <person name="Lu H."/>
        </authorList>
    </citation>
    <scope>NUCLEOTIDE SEQUENCE [LARGE SCALE GENOMIC DNA]</scope>
    <source>
        <strain evidence="3 4">DXS29W</strain>
    </source>
</reference>
<feature type="domain" description="DUF802" evidence="2">
    <location>
        <begin position="320"/>
        <end position="372"/>
    </location>
</feature>